<evidence type="ECO:0000313" key="1">
    <source>
        <dbReference type="EMBL" id="MDN4163533.1"/>
    </source>
</evidence>
<proteinExistence type="predicted"/>
<name>A0ABT8EZR6_9ACTN</name>
<accession>A0ABT8EZR6</accession>
<evidence type="ECO:0008006" key="3">
    <source>
        <dbReference type="Google" id="ProtNLM"/>
    </source>
</evidence>
<evidence type="ECO:0000313" key="2">
    <source>
        <dbReference type="Proteomes" id="UP001168537"/>
    </source>
</evidence>
<gene>
    <name evidence="1" type="ORF">QWY29_19340</name>
</gene>
<organism evidence="1 2">
    <name type="scientific">Nocardioides abyssi</name>
    <dbReference type="NCBI Taxonomy" id="3058370"/>
    <lineage>
        <taxon>Bacteria</taxon>
        <taxon>Bacillati</taxon>
        <taxon>Actinomycetota</taxon>
        <taxon>Actinomycetes</taxon>
        <taxon>Propionibacteriales</taxon>
        <taxon>Nocardioidaceae</taxon>
        <taxon>Nocardioides</taxon>
    </lineage>
</organism>
<dbReference type="Proteomes" id="UP001168537">
    <property type="component" value="Unassembled WGS sequence"/>
</dbReference>
<keyword evidence="2" id="KW-1185">Reference proteome</keyword>
<reference evidence="1" key="1">
    <citation type="submission" date="2023-06" db="EMBL/GenBank/DDBJ databases">
        <title>Draft genome sequence of Nocardioides sp. SOB72.</title>
        <authorList>
            <person name="Zhang G."/>
        </authorList>
    </citation>
    <scope>NUCLEOTIDE SEQUENCE</scope>
    <source>
        <strain evidence="1">SOB72</strain>
    </source>
</reference>
<comment type="caution">
    <text evidence="1">The sequence shown here is derived from an EMBL/GenBank/DDBJ whole genome shotgun (WGS) entry which is preliminary data.</text>
</comment>
<dbReference type="RefSeq" id="WP_300962850.1">
    <property type="nucleotide sequence ID" value="NZ_JAUHJR010000015.1"/>
</dbReference>
<sequence>MRLPGRPRRAERPDLDVRRGERLLAWTATSLGPVGGSRDALYLPDGARVPWEQVEAATWDQDAGELVVREVGTWGEPKPVHRMAVDEPGRLLQLVRERVTASVVLTRYVEVAAGRGLRVVARRAASGDRALAWSYDLDEGLDPADPAVQEAAERCLAAARSEVEPG</sequence>
<protein>
    <recommendedName>
        <fullName evidence="3">SRPBCC family protein</fullName>
    </recommendedName>
</protein>
<dbReference type="EMBL" id="JAUHJR010000015">
    <property type="protein sequence ID" value="MDN4163533.1"/>
    <property type="molecule type" value="Genomic_DNA"/>
</dbReference>